<dbReference type="InterPro" id="IPR016936">
    <property type="entry name" value="UCP029693"/>
</dbReference>
<protein>
    <recommendedName>
        <fullName evidence="4">DUF2333 family protein</fullName>
    </recommendedName>
</protein>
<dbReference type="EMBL" id="SLZR01000005">
    <property type="protein sequence ID" value="TCS41736.1"/>
    <property type="molecule type" value="Genomic_DNA"/>
</dbReference>
<keyword evidence="1" id="KW-0812">Transmembrane</keyword>
<evidence type="ECO:0000256" key="1">
    <source>
        <dbReference type="SAM" id="Phobius"/>
    </source>
</evidence>
<accession>A0A4R3I6X1</accession>
<gene>
    <name evidence="2" type="ORF">BCF53_105164</name>
</gene>
<keyword evidence="1" id="KW-1133">Transmembrane helix</keyword>
<sequence length="355" mass="39822">MIKTRAKRLWAAMKQKAPFAGKEEGAGKKSWKRILSALVVLLLVIWVVLGIYWSMEPGDQNVVQLAQESVESQGQKMVVGYTTAFTLKHLADTLLSKPGGYLSNDVMPPSVFLDNMPNWEYGVVIQLRDLSRSLRKDMSRSQSQSTEDVDLVKAEPLFHFNNDSWMLPSTEGEYRSAVRYIEGYMKRLADPAQPDAQFYARADNLSSWLMDVETRLGSLSQRLSASVGQQRYNTDLAGEANAAQSTPAQSQSQVKTPRFEVDDIFYEARGYSWALLHVLRAVEVDFATVLENKTALVSLQQIIRELESTQETVWSPFILNGNGFGMIANHSLVMANYISRANAAIIDLRELLDKG</sequence>
<comment type="caution">
    <text evidence="2">The sequence shown here is derived from an EMBL/GenBank/DDBJ whole genome shotgun (WGS) entry which is preliminary data.</text>
</comment>
<evidence type="ECO:0000313" key="3">
    <source>
        <dbReference type="Proteomes" id="UP000295793"/>
    </source>
</evidence>
<reference evidence="2 3" key="1">
    <citation type="submission" date="2019-03" db="EMBL/GenBank/DDBJ databases">
        <title>Genomic Encyclopedia of Archaeal and Bacterial Type Strains, Phase II (KMG-II): from individual species to whole genera.</title>
        <authorList>
            <person name="Goeker M."/>
        </authorList>
    </citation>
    <scope>NUCLEOTIDE SEQUENCE [LARGE SCALE GENOMIC DNA]</scope>
    <source>
        <strain evidence="2 3">DSM 15388</strain>
    </source>
</reference>
<evidence type="ECO:0008006" key="4">
    <source>
        <dbReference type="Google" id="ProtNLM"/>
    </source>
</evidence>
<dbReference type="Proteomes" id="UP000295793">
    <property type="component" value="Unassembled WGS sequence"/>
</dbReference>
<proteinExistence type="predicted"/>
<dbReference type="PIRSF" id="PIRSF029693">
    <property type="entry name" value="UCP029693"/>
    <property type="match status" value="1"/>
</dbReference>
<feature type="transmembrane region" description="Helical" evidence="1">
    <location>
        <begin position="34"/>
        <end position="55"/>
    </location>
</feature>
<keyword evidence="3" id="KW-1185">Reference proteome</keyword>
<organism evidence="2 3">
    <name type="scientific">Reinekea marinisedimentorum</name>
    <dbReference type="NCBI Taxonomy" id="230495"/>
    <lineage>
        <taxon>Bacteria</taxon>
        <taxon>Pseudomonadati</taxon>
        <taxon>Pseudomonadota</taxon>
        <taxon>Gammaproteobacteria</taxon>
        <taxon>Oceanospirillales</taxon>
        <taxon>Saccharospirillaceae</taxon>
        <taxon>Reinekea</taxon>
    </lineage>
</organism>
<dbReference type="RefSeq" id="WP_132701190.1">
    <property type="nucleotide sequence ID" value="NZ_SLZR01000005.1"/>
</dbReference>
<keyword evidence="1" id="KW-0472">Membrane</keyword>
<dbReference type="Pfam" id="PF10095">
    <property type="entry name" value="DUF2333"/>
    <property type="match status" value="1"/>
</dbReference>
<evidence type="ECO:0000313" key="2">
    <source>
        <dbReference type="EMBL" id="TCS41736.1"/>
    </source>
</evidence>
<dbReference type="OrthoDB" id="5821246at2"/>
<name>A0A4R3I6X1_9GAMM</name>
<dbReference type="AlphaFoldDB" id="A0A4R3I6X1"/>